<dbReference type="Proteomes" id="UP000837857">
    <property type="component" value="Chromosome 2"/>
</dbReference>
<dbReference type="EMBL" id="OW152814">
    <property type="protein sequence ID" value="CAH2049799.1"/>
    <property type="molecule type" value="Genomic_DNA"/>
</dbReference>
<gene>
    <name evidence="1" type="ORF">IPOD504_LOCUS7015</name>
</gene>
<feature type="non-terminal residue" evidence="1">
    <location>
        <position position="71"/>
    </location>
</feature>
<proteinExistence type="predicted"/>
<sequence length="71" mass="7173">MPGGHLMHLSANTDLELSAAAGSGFLVRSSGAICRGSAFGGHRSGARFKVQAFVCVGATSAIYPHNVADSP</sequence>
<evidence type="ECO:0000313" key="2">
    <source>
        <dbReference type="Proteomes" id="UP000837857"/>
    </source>
</evidence>
<organism evidence="1 2">
    <name type="scientific">Iphiclides podalirius</name>
    <name type="common">scarce swallowtail</name>
    <dbReference type="NCBI Taxonomy" id="110791"/>
    <lineage>
        <taxon>Eukaryota</taxon>
        <taxon>Metazoa</taxon>
        <taxon>Ecdysozoa</taxon>
        <taxon>Arthropoda</taxon>
        <taxon>Hexapoda</taxon>
        <taxon>Insecta</taxon>
        <taxon>Pterygota</taxon>
        <taxon>Neoptera</taxon>
        <taxon>Endopterygota</taxon>
        <taxon>Lepidoptera</taxon>
        <taxon>Glossata</taxon>
        <taxon>Ditrysia</taxon>
        <taxon>Papilionoidea</taxon>
        <taxon>Papilionidae</taxon>
        <taxon>Papilioninae</taxon>
        <taxon>Iphiclides</taxon>
    </lineage>
</organism>
<keyword evidence="2" id="KW-1185">Reference proteome</keyword>
<protein>
    <submittedName>
        <fullName evidence="1">Uncharacterized protein</fullName>
    </submittedName>
</protein>
<accession>A0ABN8IB28</accession>
<evidence type="ECO:0000313" key="1">
    <source>
        <dbReference type="EMBL" id="CAH2049799.1"/>
    </source>
</evidence>
<name>A0ABN8IB28_9NEOP</name>
<reference evidence="1" key="1">
    <citation type="submission" date="2022-03" db="EMBL/GenBank/DDBJ databases">
        <authorList>
            <person name="Martin H S."/>
        </authorList>
    </citation>
    <scope>NUCLEOTIDE SEQUENCE</scope>
</reference>